<gene>
    <name evidence="2" type="ORF">QO192_01585</name>
</gene>
<keyword evidence="3" id="KW-1185">Reference proteome</keyword>
<dbReference type="EMBL" id="JASMRN010000001">
    <property type="protein sequence ID" value="MEZ7513967.1"/>
    <property type="molecule type" value="Genomic_DNA"/>
</dbReference>
<proteinExistence type="predicted"/>
<evidence type="ECO:0000313" key="3">
    <source>
        <dbReference type="Proteomes" id="UP001568894"/>
    </source>
</evidence>
<dbReference type="Proteomes" id="UP001568894">
    <property type="component" value="Unassembled WGS sequence"/>
</dbReference>
<organism evidence="2 3">
    <name type="scientific">Flavobacterium frigidarium</name>
    <dbReference type="NCBI Taxonomy" id="99286"/>
    <lineage>
        <taxon>Bacteria</taxon>
        <taxon>Pseudomonadati</taxon>
        <taxon>Bacteroidota</taxon>
        <taxon>Flavobacteriia</taxon>
        <taxon>Flavobacteriales</taxon>
        <taxon>Flavobacteriaceae</taxon>
        <taxon>Flavobacterium</taxon>
    </lineage>
</organism>
<evidence type="ECO:0000313" key="2">
    <source>
        <dbReference type="EMBL" id="MEZ7513967.1"/>
    </source>
</evidence>
<feature type="signal peptide" evidence="1">
    <location>
        <begin position="1"/>
        <end position="21"/>
    </location>
</feature>
<sequence length="149" mass="16915">MQKIFLLLLVTLLSVSCVSTKSTLKNVDDNAPIPLLTVDNTFVIKEFSTDKRYGYDKDYPVNVFYYTTRNETTNQERYLNALAGPKGQKISFKKLESCCPFPSKRSEMGAGFLDVYEVTWEGLKTPVILYMNIYEKGSLKVPVGFGLKK</sequence>
<dbReference type="PROSITE" id="PS51257">
    <property type="entry name" value="PROKAR_LIPOPROTEIN"/>
    <property type="match status" value="1"/>
</dbReference>
<accession>A0ABV4K8J3</accession>
<reference evidence="2 3" key="1">
    <citation type="submission" date="2023-05" db="EMBL/GenBank/DDBJ databases">
        <title>Adaptations of aquatic viruses from atmosphere-close ecosystems of the Central Arctic Ocean.</title>
        <authorList>
            <person name="Rahlff J."/>
            <person name="Holmfeldt K."/>
        </authorList>
    </citation>
    <scope>NUCLEOTIDE SEQUENCE [LARGE SCALE GENOMIC DNA]</scope>
    <source>
        <strain evidence="2 3">Arc14</strain>
    </source>
</reference>
<dbReference type="RefSeq" id="WP_371567443.1">
    <property type="nucleotide sequence ID" value="NZ_JASMRN010000001.1"/>
</dbReference>
<comment type="caution">
    <text evidence="2">The sequence shown here is derived from an EMBL/GenBank/DDBJ whole genome shotgun (WGS) entry which is preliminary data.</text>
</comment>
<evidence type="ECO:0000256" key="1">
    <source>
        <dbReference type="SAM" id="SignalP"/>
    </source>
</evidence>
<name>A0ABV4K8J3_9FLAO</name>
<keyword evidence="1" id="KW-0732">Signal</keyword>
<feature type="chain" id="PRO_5046672147" evidence="1">
    <location>
        <begin position="22"/>
        <end position="149"/>
    </location>
</feature>
<protein>
    <submittedName>
        <fullName evidence="2">2-dehydro-3-deoxyphosphooctonate aldolase</fullName>
    </submittedName>
</protein>